<sequence>MLRVVLAAVLATAVLVASLPAVEDARADRTATALDTSIARLSAAGSALAVGSDATSDPAVAPRRAVVLSLPRPTWTAAAVEYVAVGGSPGGPGNRSVVTYAVEGGGETRRLLSLPVPVRTPGGPVVLRGRGERSVSLSLRATGEGDAPVLVVGRGSRSRT</sequence>
<evidence type="ECO:0000313" key="3">
    <source>
        <dbReference type="Proteomes" id="UP001257060"/>
    </source>
</evidence>
<organism evidence="2 3">
    <name type="scientific">Halogeometricum salsisoli</name>
    <dbReference type="NCBI Taxonomy" id="2950536"/>
    <lineage>
        <taxon>Archaea</taxon>
        <taxon>Methanobacteriati</taxon>
        <taxon>Methanobacteriota</taxon>
        <taxon>Stenosarchaea group</taxon>
        <taxon>Halobacteria</taxon>
        <taxon>Halobacteriales</taxon>
        <taxon>Haloferacaceae</taxon>
        <taxon>Halogeometricum</taxon>
    </lineage>
</organism>
<dbReference type="RefSeq" id="WP_310922790.1">
    <property type="nucleotide sequence ID" value="NZ_JAMQOP010000001.1"/>
</dbReference>
<comment type="caution">
    <text evidence="2">The sequence shown here is derived from an EMBL/GenBank/DDBJ whole genome shotgun (WGS) entry which is preliminary data.</text>
</comment>
<feature type="domain" description="DUF7311" evidence="1">
    <location>
        <begin position="1"/>
        <end position="152"/>
    </location>
</feature>
<dbReference type="InterPro" id="IPR055735">
    <property type="entry name" value="DUF7311"/>
</dbReference>
<dbReference type="Proteomes" id="UP001257060">
    <property type="component" value="Unassembled WGS sequence"/>
</dbReference>
<accession>A0ABU2GAZ8</accession>
<evidence type="ECO:0000259" key="1">
    <source>
        <dbReference type="Pfam" id="PF23993"/>
    </source>
</evidence>
<evidence type="ECO:0000313" key="2">
    <source>
        <dbReference type="EMBL" id="MDS0297965.1"/>
    </source>
</evidence>
<proteinExistence type="predicted"/>
<protein>
    <recommendedName>
        <fullName evidence="1">DUF7311 domain-containing protein</fullName>
    </recommendedName>
</protein>
<name>A0ABU2GAZ8_9EURY</name>
<keyword evidence="3" id="KW-1185">Reference proteome</keyword>
<dbReference type="EMBL" id="JAMQOP010000001">
    <property type="protein sequence ID" value="MDS0297965.1"/>
    <property type="molecule type" value="Genomic_DNA"/>
</dbReference>
<dbReference type="Pfam" id="PF23993">
    <property type="entry name" value="DUF7311"/>
    <property type="match status" value="1"/>
</dbReference>
<reference evidence="2 3" key="1">
    <citation type="submission" date="2022-06" db="EMBL/GenBank/DDBJ databases">
        <title>Halogeometricum sp. a new haloarchaeum isolate from saline soil.</title>
        <authorList>
            <person name="Strakova D."/>
            <person name="Galisteo C."/>
            <person name="Sanchez-Porro C."/>
            <person name="Ventosa A."/>
        </authorList>
    </citation>
    <scope>NUCLEOTIDE SEQUENCE [LARGE SCALE GENOMIC DNA]</scope>
    <source>
        <strain evidence="2 3">S1BR25-6</strain>
    </source>
</reference>
<gene>
    <name evidence="2" type="ORF">NDI76_04355</name>
</gene>